<comment type="caution">
    <text evidence="1">The sequence shown here is derived from an EMBL/GenBank/DDBJ whole genome shotgun (WGS) entry which is preliminary data.</text>
</comment>
<reference evidence="1" key="1">
    <citation type="journal article" date="2012" name="PLoS ONE">
        <title>Gene sets for utilization of primary and secondary nutrition supplies in the distal gut of endangered iberian lynx.</title>
        <authorList>
            <person name="Alcaide M."/>
            <person name="Messina E."/>
            <person name="Richter M."/>
            <person name="Bargiela R."/>
            <person name="Peplies J."/>
            <person name="Huws S.A."/>
            <person name="Newbold C.J."/>
            <person name="Golyshin P.N."/>
            <person name="Simon M.A."/>
            <person name="Lopez G."/>
            <person name="Yakimov M.M."/>
            <person name="Ferrer M."/>
        </authorList>
    </citation>
    <scope>NUCLEOTIDE SEQUENCE</scope>
</reference>
<proteinExistence type="predicted"/>
<evidence type="ECO:0000313" key="1">
    <source>
        <dbReference type="EMBL" id="EJW89838.1"/>
    </source>
</evidence>
<gene>
    <name evidence="1" type="ORF">EVA_22055</name>
</gene>
<dbReference type="AlphaFoldDB" id="J9F5R1"/>
<organism evidence="1">
    <name type="scientific">gut metagenome</name>
    <dbReference type="NCBI Taxonomy" id="749906"/>
    <lineage>
        <taxon>unclassified sequences</taxon>
        <taxon>metagenomes</taxon>
        <taxon>organismal metagenomes</taxon>
    </lineage>
</organism>
<dbReference type="EMBL" id="AMCI01009227">
    <property type="protein sequence ID" value="EJW89838.1"/>
    <property type="molecule type" value="Genomic_DNA"/>
</dbReference>
<feature type="non-terminal residue" evidence="1">
    <location>
        <position position="56"/>
    </location>
</feature>
<sequence>MVSEMDVGEDYFCIDSKPIEVCRIARSKRCSMGKKDYKKAPGVGYCASQSMYYYGS</sequence>
<name>J9F5R1_9ZZZZ</name>
<protein>
    <submittedName>
        <fullName evidence="1">Transposase IS4 family protein</fullName>
    </submittedName>
</protein>
<accession>J9F5R1</accession>